<dbReference type="InterPro" id="IPR002634">
    <property type="entry name" value="BolA"/>
</dbReference>
<dbReference type="KEGG" id="ein:Eint_110355"/>
<dbReference type="GeneID" id="20314103"/>
<evidence type="ECO:0000313" key="2">
    <source>
        <dbReference type="EMBL" id="AHL30165.1"/>
    </source>
</evidence>
<reference evidence="2 3" key="1">
    <citation type="journal article" date="2010" name="Nat. Commun.">
        <title>The complete sequence of the smallest known nuclear genome from the microsporidian Encephalitozoon intestinalis.</title>
        <authorList>
            <person name="Corradi N."/>
            <person name="Pombert J.-F."/>
            <person name="Farinelli L."/>
            <person name="Didier E.S."/>
            <person name="Keeling P.J."/>
        </authorList>
    </citation>
    <scope>NUCLEOTIDE SEQUENCE [LARGE SCALE GENOMIC DNA]</scope>
    <source>
        <strain evidence="2 3">ATCC 50506</strain>
    </source>
</reference>
<dbReference type="SUPFAM" id="SSF82657">
    <property type="entry name" value="BolA-like"/>
    <property type="match status" value="1"/>
</dbReference>
<organism evidence="2 3">
    <name type="scientific">Encephalitozoon intestinalis (strain ATCC 50506)</name>
    <name type="common">Microsporidian parasite</name>
    <name type="synonym">Septata intestinalis</name>
    <dbReference type="NCBI Taxonomy" id="876142"/>
    <lineage>
        <taxon>Eukaryota</taxon>
        <taxon>Fungi</taxon>
        <taxon>Fungi incertae sedis</taxon>
        <taxon>Microsporidia</taxon>
        <taxon>Unikaryonidae</taxon>
        <taxon>Encephalitozoon</taxon>
    </lineage>
</organism>
<comment type="similarity">
    <text evidence="1">Belongs to the BolA/IbaG family.</text>
</comment>
<dbReference type="PANTHER" id="PTHR46230">
    <property type="match status" value="1"/>
</dbReference>
<dbReference type="EMBL" id="CP001952">
    <property type="protein sequence ID" value="AHL30165.1"/>
    <property type="molecule type" value="Genomic_DNA"/>
</dbReference>
<dbReference type="RefSeq" id="XP_009161910.1">
    <property type="nucleotide sequence ID" value="XM_009163646.1"/>
</dbReference>
<dbReference type="InterPro" id="IPR036065">
    <property type="entry name" value="BolA-like_sf"/>
</dbReference>
<proteinExistence type="inferred from homology"/>
<dbReference type="Proteomes" id="UP000002313">
    <property type="component" value="Chromosome XI"/>
</dbReference>
<dbReference type="AlphaFoldDB" id="W8PKL4"/>
<gene>
    <name evidence="2" type="ORF">Eint_110355</name>
</gene>
<keyword evidence="3" id="KW-1185">Reference proteome</keyword>
<dbReference type="HOGENOM" id="CLU_109462_2_1_1"/>
<evidence type="ECO:0000313" key="3">
    <source>
        <dbReference type="Proteomes" id="UP000002313"/>
    </source>
</evidence>
<dbReference type="PANTHER" id="PTHR46230:SF7">
    <property type="entry name" value="BOLA-LIKE PROTEIN 1"/>
    <property type="match status" value="1"/>
</dbReference>
<dbReference type="OrthoDB" id="411584at2759"/>
<dbReference type="VEuPathDB" id="MicrosporidiaDB:Eint_110355"/>
<dbReference type="PIRSF" id="PIRSF003113">
    <property type="entry name" value="BolA"/>
    <property type="match status" value="1"/>
</dbReference>
<evidence type="ECO:0000256" key="1">
    <source>
        <dbReference type="RuleBase" id="RU003860"/>
    </source>
</evidence>
<dbReference type="Pfam" id="PF01722">
    <property type="entry name" value="BolA"/>
    <property type="match status" value="1"/>
</dbReference>
<dbReference type="GO" id="GO:0016226">
    <property type="term" value="P:iron-sulfur cluster assembly"/>
    <property type="evidence" value="ECO:0007669"/>
    <property type="project" value="TreeGrafter"/>
</dbReference>
<sequence>MEGNLETRISRALENEFKPAALEVRNTTANHVAHRKPEDGKVLETHFYVRVKSSAFNGMVNRHRLVYKALEFAFEKGLHAIEMDCDSDVQE</sequence>
<reference evidence="2 3" key="2">
    <citation type="journal article" date="2012" name="Proc. Natl. Acad. Sci. U.S.A.">
        <title>Gain and loss of multiple functionally related, horizontally transferred genes in the reduced genomes of two microsporidian parasites.</title>
        <authorList>
            <person name="Pombert J.-F."/>
            <person name="Selman M."/>
            <person name="Burki F."/>
            <person name="Bardell F.T."/>
            <person name="Farinelli L."/>
            <person name="Solter L.F."/>
            <person name="Whitman D.W."/>
            <person name="Weiss L.M."/>
            <person name="Corradi N."/>
            <person name="Keeling P.J."/>
        </authorList>
    </citation>
    <scope>NUCLEOTIDE SEQUENCE [LARGE SCALE GENOMIC DNA]</scope>
    <source>
        <strain evidence="2 3">ATCC 50506</strain>
    </source>
</reference>
<dbReference type="Gene3D" id="3.30.300.90">
    <property type="entry name" value="BolA-like"/>
    <property type="match status" value="1"/>
</dbReference>
<accession>W8PKL4</accession>
<protein>
    <submittedName>
        <fullName evidence="2">BolA-like protein</fullName>
    </submittedName>
</protein>
<name>W8PKL4_ENCIT</name>